<feature type="domain" description="Golgi pH regulator conserved" evidence="8">
    <location>
        <begin position="1"/>
        <end position="55"/>
    </location>
</feature>
<feature type="transmembrane region" description="Helical" evidence="6">
    <location>
        <begin position="6"/>
        <end position="26"/>
    </location>
</feature>
<evidence type="ECO:0000256" key="1">
    <source>
        <dbReference type="ARBA" id="ARBA00004141"/>
    </source>
</evidence>
<feature type="non-terminal residue" evidence="9">
    <location>
        <position position="1"/>
    </location>
</feature>
<gene>
    <name evidence="9" type="ORF">HaLaN_21156</name>
</gene>
<dbReference type="InterPro" id="IPR015672">
    <property type="entry name" value="GPHR/GTG"/>
</dbReference>
<dbReference type="AlphaFoldDB" id="A0A699ZLK0"/>
<evidence type="ECO:0000256" key="6">
    <source>
        <dbReference type="SAM" id="Phobius"/>
    </source>
</evidence>
<evidence type="ECO:0000256" key="4">
    <source>
        <dbReference type="ARBA" id="ARBA00023136"/>
    </source>
</evidence>
<dbReference type="PANTHER" id="PTHR15948:SF0">
    <property type="entry name" value="GOLGI PH REGULATOR A-RELATED"/>
    <property type="match status" value="1"/>
</dbReference>
<reference evidence="9 10" key="1">
    <citation type="submission" date="2020-02" db="EMBL/GenBank/DDBJ databases">
        <title>Draft genome sequence of Haematococcus lacustris strain NIES-144.</title>
        <authorList>
            <person name="Morimoto D."/>
            <person name="Nakagawa S."/>
            <person name="Yoshida T."/>
            <person name="Sawayama S."/>
        </authorList>
    </citation>
    <scope>NUCLEOTIDE SEQUENCE [LARGE SCALE GENOMIC DNA]</scope>
    <source>
        <strain evidence="9 10">NIES-144</strain>
    </source>
</reference>
<dbReference type="EMBL" id="BLLF01002295">
    <property type="protein sequence ID" value="GFH23533.1"/>
    <property type="molecule type" value="Genomic_DNA"/>
</dbReference>
<feature type="transmembrane region" description="Helical" evidence="6">
    <location>
        <begin position="144"/>
        <end position="166"/>
    </location>
</feature>
<comment type="subcellular location">
    <subcellularLocation>
        <location evidence="1">Membrane</location>
        <topology evidence="1">Multi-pass membrane protein</topology>
    </subcellularLocation>
</comment>
<keyword evidence="3 6" id="KW-1133">Transmembrane helix</keyword>
<keyword evidence="5" id="KW-0175">Coiled coil</keyword>
<sequence length="250" mass="27613">MGTWMIAILSGYAAVSVPYSYLTLFVRPVEAFEVTAMEEQCRQTAALCEEKKKRIALLQQEKQQARLAQAAKPGTAWGLGGVVKGMMGGWGGASSPQETLRQLEAELSSLQQLARTLQQELGELRVERVRAIESRTVWGHCKNLAGYAMSAYCVYKMFTSVKALIWGEDLVTDPVGRGLSLALRSYLTLVFIAAISVMSLRGFLRSLRRIFRAVKGSAMASHLVLLLSQVTGFYTISSVLLIRKNVPLKY</sequence>
<proteinExistence type="predicted"/>
<feature type="transmembrane region" description="Helical" evidence="6">
    <location>
        <begin position="224"/>
        <end position="242"/>
    </location>
</feature>
<name>A0A699ZLK0_HAELA</name>
<organism evidence="9 10">
    <name type="scientific">Haematococcus lacustris</name>
    <name type="common">Green alga</name>
    <name type="synonym">Haematococcus pluvialis</name>
    <dbReference type="NCBI Taxonomy" id="44745"/>
    <lineage>
        <taxon>Eukaryota</taxon>
        <taxon>Viridiplantae</taxon>
        <taxon>Chlorophyta</taxon>
        <taxon>core chlorophytes</taxon>
        <taxon>Chlorophyceae</taxon>
        <taxon>CS clade</taxon>
        <taxon>Chlamydomonadales</taxon>
        <taxon>Haematococcaceae</taxon>
        <taxon>Haematococcus</taxon>
    </lineage>
</organism>
<dbReference type="Pfam" id="PF12430">
    <property type="entry name" value="ABA_GPCR"/>
    <property type="match status" value="1"/>
</dbReference>
<keyword evidence="4 6" id="KW-0472">Membrane</keyword>
<dbReference type="GO" id="GO:0010427">
    <property type="term" value="F:abscisic acid binding"/>
    <property type="evidence" value="ECO:0007669"/>
    <property type="project" value="TreeGrafter"/>
</dbReference>
<dbReference type="GO" id="GO:0009737">
    <property type="term" value="P:response to abscisic acid"/>
    <property type="evidence" value="ECO:0007669"/>
    <property type="project" value="TreeGrafter"/>
</dbReference>
<feature type="domain" description="Abscisic acid G-protein coupled receptor-like" evidence="7">
    <location>
        <begin position="134"/>
        <end position="249"/>
    </location>
</feature>
<dbReference type="GO" id="GO:0016020">
    <property type="term" value="C:membrane"/>
    <property type="evidence" value="ECO:0007669"/>
    <property type="project" value="UniProtKB-SubCell"/>
</dbReference>
<dbReference type="PANTHER" id="PTHR15948">
    <property type="entry name" value="G-PROTEIN COUPLED RECEPTOR 89-RELATED"/>
    <property type="match status" value="1"/>
</dbReference>
<comment type="caution">
    <text evidence="9">The sequence shown here is derived from an EMBL/GenBank/DDBJ whole genome shotgun (WGS) entry which is preliminary data.</text>
</comment>
<dbReference type="InterPro" id="IPR022535">
    <property type="entry name" value="Golgi_pH-regulator_cons_dom"/>
</dbReference>
<protein>
    <submittedName>
        <fullName evidence="9">Uncharacterized protein</fullName>
    </submittedName>
</protein>
<feature type="transmembrane region" description="Helical" evidence="6">
    <location>
        <begin position="186"/>
        <end position="204"/>
    </location>
</feature>
<evidence type="ECO:0000259" key="8">
    <source>
        <dbReference type="Pfam" id="PF12537"/>
    </source>
</evidence>
<feature type="non-terminal residue" evidence="9">
    <location>
        <position position="250"/>
    </location>
</feature>
<dbReference type="Proteomes" id="UP000485058">
    <property type="component" value="Unassembled WGS sequence"/>
</dbReference>
<keyword evidence="2 6" id="KW-0812">Transmembrane</keyword>
<dbReference type="Pfam" id="PF12537">
    <property type="entry name" value="GPHR_N"/>
    <property type="match status" value="1"/>
</dbReference>
<evidence type="ECO:0000313" key="10">
    <source>
        <dbReference type="Proteomes" id="UP000485058"/>
    </source>
</evidence>
<evidence type="ECO:0000256" key="2">
    <source>
        <dbReference type="ARBA" id="ARBA00022692"/>
    </source>
</evidence>
<accession>A0A699ZLK0</accession>
<evidence type="ECO:0000256" key="3">
    <source>
        <dbReference type="ARBA" id="ARBA00022989"/>
    </source>
</evidence>
<keyword evidence="10" id="KW-1185">Reference proteome</keyword>
<dbReference type="InterPro" id="IPR025969">
    <property type="entry name" value="ABA_GPCR_dom"/>
</dbReference>
<evidence type="ECO:0000259" key="7">
    <source>
        <dbReference type="Pfam" id="PF12430"/>
    </source>
</evidence>
<evidence type="ECO:0000256" key="5">
    <source>
        <dbReference type="SAM" id="Coils"/>
    </source>
</evidence>
<evidence type="ECO:0000313" key="9">
    <source>
        <dbReference type="EMBL" id="GFH23533.1"/>
    </source>
</evidence>
<feature type="coiled-coil region" evidence="5">
    <location>
        <begin position="100"/>
        <end position="127"/>
    </location>
</feature>